<feature type="compositionally biased region" description="Polar residues" evidence="1">
    <location>
        <begin position="322"/>
        <end position="331"/>
    </location>
</feature>
<dbReference type="PANTHER" id="PTHR21450:SF41">
    <property type="entry name" value="RNA POLYMERASE SUBUNIT BETA, PUTATIVE (DUF630 AND DUF632)-RELATED"/>
    <property type="match status" value="1"/>
</dbReference>
<dbReference type="PANTHER" id="PTHR21450">
    <property type="entry name" value="PROTEIN ALTERED PHOSPHATE STARVATION RESPONSE 1"/>
    <property type="match status" value="1"/>
</dbReference>
<feature type="domain" description="DUF630" evidence="3">
    <location>
        <begin position="1"/>
        <end position="57"/>
    </location>
</feature>
<dbReference type="OrthoDB" id="658187at2759"/>
<comment type="caution">
    <text evidence="4">The sequence shown here is derived from an EMBL/GenBank/DDBJ whole genome shotgun (WGS) entry which is preliminary data.</text>
</comment>
<feature type="region of interest" description="Disordered" evidence="1">
    <location>
        <begin position="141"/>
        <end position="162"/>
    </location>
</feature>
<dbReference type="EMBL" id="LFYR01001173">
    <property type="protein sequence ID" value="KMZ64198.1"/>
    <property type="molecule type" value="Genomic_DNA"/>
</dbReference>
<evidence type="ECO:0000256" key="1">
    <source>
        <dbReference type="SAM" id="MobiDB-lite"/>
    </source>
</evidence>
<protein>
    <recommendedName>
        <fullName evidence="6">DUF632 domain-containing protein</fullName>
    </recommendedName>
</protein>
<dbReference type="OMA" id="MIHSKRR"/>
<dbReference type="InterPro" id="IPR006867">
    <property type="entry name" value="DUF632"/>
</dbReference>
<proteinExistence type="predicted"/>
<keyword evidence="5" id="KW-1185">Reference proteome</keyword>
<evidence type="ECO:0000313" key="4">
    <source>
        <dbReference type="EMBL" id="KMZ64198.1"/>
    </source>
</evidence>
<dbReference type="STRING" id="29655.A0A0K9P5C7"/>
<feature type="region of interest" description="Disordered" evidence="1">
    <location>
        <begin position="322"/>
        <end position="345"/>
    </location>
</feature>
<feature type="compositionally biased region" description="Basic and acidic residues" evidence="1">
    <location>
        <begin position="332"/>
        <end position="345"/>
    </location>
</feature>
<evidence type="ECO:0000259" key="3">
    <source>
        <dbReference type="Pfam" id="PF04783"/>
    </source>
</evidence>
<dbReference type="Pfam" id="PF04782">
    <property type="entry name" value="DUF632"/>
    <property type="match status" value="1"/>
</dbReference>
<dbReference type="AlphaFoldDB" id="A0A0K9P5C7"/>
<organism evidence="4 5">
    <name type="scientific">Zostera marina</name>
    <name type="common">Eelgrass</name>
    <dbReference type="NCBI Taxonomy" id="29655"/>
    <lineage>
        <taxon>Eukaryota</taxon>
        <taxon>Viridiplantae</taxon>
        <taxon>Streptophyta</taxon>
        <taxon>Embryophyta</taxon>
        <taxon>Tracheophyta</taxon>
        <taxon>Spermatophyta</taxon>
        <taxon>Magnoliopsida</taxon>
        <taxon>Liliopsida</taxon>
        <taxon>Zosteraceae</taxon>
        <taxon>Zostera</taxon>
    </lineage>
</organism>
<dbReference type="Pfam" id="PF04783">
    <property type="entry name" value="DUF630"/>
    <property type="match status" value="1"/>
</dbReference>
<evidence type="ECO:0000313" key="5">
    <source>
        <dbReference type="Proteomes" id="UP000036987"/>
    </source>
</evidence>
<reference evidence="5" key="1">
    <citation type="journal article" date="2016" name="Nature">
        <title>The genome of the seagrass Zostera marina reveals angiosperm adaptation to the sea.</title>
        <authorList>
            <person name="Olsen J.L."/>
            <person name="Rouze P."/>
            <person name="Verhelst B."/>
            <person name="Lin Y.-C."/>
            <person name="Bayer T."/>
            <person name="Collen J."/>
            <person name="Dattolo E."/>
            <person name="De Paoli E."/>
            <person name="Dittami S."/>
            <person name="Maumus F."/>
            <person name="Michel G."/>
            <person name="Kersting A."/>
            <person name="Lauritano C."/>
            <person name="Lohaus R."/>
            <person name="Toepel M."/>
            <person name="Tonon T."/>
            <person name="Vanneste K."/>
            <person name="Amirebrahimi M."/>
            <person name="Brakel J."/>
            <person name="Bostroem C."/>
            <person name="Chovatia M."/>
            <person name="Grimwood J."/>
            <person name="Jenkins J.W."/>
            <person name="Jueterbock A."/>
            <person name="Mraz A."/>
            <person name="Stam W.T."/>
            <person name="Tice H."/>
            <person name="Bornberg-Bauer E."/>
            <person name="Green P.J."/>
            <person name="Pearson G.A."/>
            <person name="Procaccini G."/>
            <person name="Duarte C.M."/>
            <person name="Schmutz J."/>
            <person name="Reusch T.B.H."/>
            <person name="Van de Peer Y."/>
        </authorList>
    </citation>
    <scope>NUCLEOTIDE SEQUENCE [LARGE SCALE GENOMIC DNA]</scope>
    <source>
        <strain evidence="5">cv. Finnish</strain>
    </source>
</reference>
<dbReference type="InterPro" id="IPR006868">
    <property type="entry name" value="DUF630"/>
</dbReference>
<evidence type="ECO:0008006" key="6">
    <source>
        <dbReference type="Google" id="ProtNLM"/>
    </source>
</evidence>
<dbReference type="Proteomes" id="UP000036987">
    <property type="component" value="Unassembled WGS sequence"/>
</dbReference>
<name>A0A0K9P5C7_ZOSMR</name>
<feature type="compositionally biased region" description="Polar residues" evidence="1">
    <location>
        <begin position="144"/>
        <end position="157"/>
    </location>
</feature>
<feature type="domain" description="DUF632" evidence="2">
    <location>
        <begin position="369"/>
        <end position="659"/>
    </location>
</feature>
<evidence type="ECO:0000259" key="2">
    <source>
        <dbReference type="Pfam" id="PF04782"/>
    </source>
</evidence>
<gene>
    <name evidence="4" type="ORF">ZOSMA_37G00780</name>
</gene>
<feature type="region of interest" description="Disordered" evidence="1">
    <location>
        <begin position="240"/>
        <end position="260"/>
    </location>
</feature>
<accession>A0A0K9P5C7</accession>
<sequence>MGCAESKLDDLQAVALCRARSQCLADAILHRQAFANAQATYVYSLRTVAVSLDRFFHIPQTDLSFCSSSSSSPVLTLPQSVWRKNVAGGGGGDGGGFEFDTSFRSFNNSTGHIRFYDDDEDDEDDYGVVISRANRFDYARRDGTPSSTAVTRQQRPSTPDVLPIHVGVFDGYGNKTQSRRPSPASSFHHYGYGQFGGSGFSYQNTSNRYNFDYCYHNPTSYDANGGGGYFGSTTAMYSPSPSSSSRFRPPPSPPKPSSSAWDFLNPFESYPVYNRIYTPSWSSKEVRDMEGIPDLEPVDDDIVVKEMYRDRDFKLPSNATSLSPAMWSSSGKQKEITVEEERDTGEVVEVREEENNKHQIVPGTRSVSDTMHEIRILFDRASMSGKEVSKILGSGKFTRKKEVQSKSISMNSEDHSLCSSSGYFDLGKPPTTHNHSSTLQKLHVWEKKLHEEVRAEEKLRLLHEKKCKLLKRLADHGGIGNDNDAVKIESIRASIGKLSTKIRIAIKFIDSISNKLNRLRDEEFWPQIIDLIRGLSEMWRIMSECHRRQWQAISEARNMDVIVSENTGRLNDWHMNVTEELLLELLDLVAKFSNWIETQKNYSNSLNGWLKKCLCDEEEALHSPPPPPVFAACKYWSELNQGLSEEEVVDAMQGFTTSVLQVWRQHYYERRQIVADEDKETTSMVKGLEKRDRMIQKAVNTVNKRFSSGSENDDRFFSSSSYDVLRLSHVSKPNNLKLGLKRVCQAMERFTVRALKGYEKLHVLCDAGGGGSGDRNKF</sequence>